<feature type="region of interest" description="Disordered" evidence="1">
    <location>
        <begin position="1"/>
        <end position="22"/>
    </location>
</feature>
<accession>A0A9N9PZI2</accession>
<dbReference type="AlphaFoldDB" id="A0A9N9PZI2"/>
<evidence type="ECO:0000313" key="2">
    <source>
        <dbReference type="EMBL" id="CAG8961073.1"/>
    </source>
</evidence>
<keyword evidence="3" id="KW-1185">Reference proteome</keyword>
<evidence type="ECO:0000313" key="3">
    <source>
        <dbReference type="Proteomes" id="UP000696280"/>
    </source>
</evidence>
<name>A0A9N9PZI2_9HELO</name>
<sequence length="226" mass="24126">MLLESVKGASTTSTASKNFASSSENLTLLPPRSLGSVSKSVVPLRGNLISAIQTPKHLGKGQITTQNHPTSSLVTSTMKAASASFLTASVTPSNCRAPLVTEAPRSMITRATTKRTHVPSRGITIPPFRIALDFPHSSEEGFGGDDELDDDDNLDDDEDLDDEDLDDNMPLSKSKTAVPGGPVTPREPTSSPSALVPQTRKRVTSAAGLERRKNRKRRKASYATIC</sequence>
<feature type="region of interest" description="Disordered" evidence="1">
    <location>
        <begin position="134"/>
        <end position="226"/>
    </location>
</feature>
<dbReference type="Proteomes" id="UP000696280">
    <property type="component" value="Unassembled WGS sequence"/>
</dbReference>
<organism evidence="2 3">
    <name type="scientific">Hymenoscyphus fraxineus</name>
    <dbReference type="NCBI Taxonomy" id="746836"/>
    <lineage>
        <taxon>Eukaryota</taxon>
        <taxon>Fungi</taxon>
        <taxon>Dikarya</taxon>
        <taxon>Ascomycota</taxon>
        <taxon>Pezizomycotina</taxon>
        <taxon>Leotiomycetes</taxon>
        <taxon>Helotiales</taxon>
        <taxon>Helotiaceae</taxon>
        <taxon>Hymenoscyphus</taxon>
    </lineage>
</organism>
<dbReference type="EMBL" id="CAJVRL010000103">
    <property type="protein sequence ID" value="CAG8961073.1"/>
    <property type="molecule type" value="Genomic_DNA"/>
</dbReference>
<feature type="compositionally biased region" description="Polar residues" evidence="1">
    <location>
        <begin position="8"/>
        <end position="22"/>
    </location>
</feature>
<evidence type="ECO:0000256" key="1">
    <source>
        <dbReference type="SAM" id="MobiDB-lite"/>
    </source>
</evidence>
<proteinExistence type="predicted"/>
<reference evidence="2" key="1">
    <citation type="submission" date="2021-07" db="EMBL/GenBank/DDBJ databases">
        <authorList>
            <person name="Durling M."/>
        </authorList>
    </citation>
    <scope>NUCLEOTIDE SEQUENCE</scope>
</reference>
<feature type="compositionally biased region" description="Acidic residues" evidence="1">
    <location>
        <begin position="142"/>
        <end position="167"/>
    </location>
</feature>
<protein>
    <submittedName>
        <fullName evidence="2">Uncharacterized protein</fullName>
    </submittedName>
</protein>
<comment type="caution">
    <text evidence="2">The sequence shown here is derived from an EMBL/GenBank/DDBJ whole genome shotgun (WGS) entry which is preliminary data.</text>
</comment>
<gene>
    <name evidence="2" type="ORF">HYFRA_00002615</name>
</gene>